<evidence type="ECO:0000259" key="2">
    <source>
        <dbReference type="Pfam" id="PF00561"/>
    </source>
</evidence>
<feature type="transmembrane region" description="Helical" evidence="1">
    <location>
        <begin position="544"/>
        <end position="567"/>
    </location>
</feature>
<dbReference type="SUPFAM" id="SSF53474">
    <property type="entry name" value="alpha/beta-Hydrolases"/>
    <property type="match status" value="1"/>
</dbReference>
<dbReference type="OrthoDB" id="425534at2759"/>
<dbReference type="Gene3D" id="3.40.50.1820">
    <property type="entry name" value="alpha/beta hydrolase"/>
    <property type="match status" value="1"/>
</dbReference>
<dbReference type="GO" id="GO:0006508">
    <property type="term" value="P:proteolysis"/>
    <property type="evidence" value="ECO:0007669"/>
    <property type="project" value="UniProtKB-KW"/>
</dbReference>
<accession>A0A1V9ZW40</accession>
<keyword evidence="1" id="KW-0472">Membrane</keyword>
<keyword evidence="4" id="KW-1185">Reference proteome</keyword>
<evidence type="ECO:0000313" key="3">
    <source>
        <dbReference type="EMBL" id="OQS02189.1"/>
    </source>
</evidence>
<keyword evidence="3" id="KW-0378">Hydrolase</keyword>
<dbReference type="EMBL" id="JNBS01001201">
    <property type="protein sequence ID" value="OQS02189.1"/>
    <property type="molecule type" value="Genomic_DNA"/>
</dbReference>
<sequence>MQIATFKYLSNVSLQTNKTPHLKLCGSYKVVLEHPLAMEEIMVSTYQTLDGTTDVYTMDHRGTGRSHRLECTAAQAETSGSPTNGELTPEVLSDCVQDINTQLGGTPNSSVLSAFSTTSAAMDISALITNTNNSNTYVYGVSYGTYLVERLMQLNNTNIKGYILDGVVSQSGSQDNKKFFLNDFDTNMGTIAESVLSLCKMDSLCMQKLGNVDFKSAFERIYKSFDMNSKDLFQCQLTVSEIDGFEKDPAKILRRVFALLLQDQKLRGFIPILVYRFLRCNMEIYHDDLIISNFLTQFTSILNLSDESDYYKSDILYLLIVTSELWRFPSESIQTLFEASSKAIISSNVTGMLPLVCIASGAKDPNCASLLKPSNDFLLQYPRDQYYDKAITIPSQSSVLMLSGLLDPQTHPKYARYQFNSFVGTAKRLFEFNYSAHGTVLNSPKSWNGTTCAISLIASYIRQNGEVSTIDTTCMNQDLVNTGGYFQIDARTAFLMFAATNSSDLYDSLPVGIYLESAGLASFHYMQKEVPKKNETTSIDRTPMIIGFSLAGIFLITSIALATYILIKSTPKAPIYAPVLTPTDVKQPE</sequence>
<comment type="caution">
    <text evidence="3">The sequence shown here is derived from an EMBL/GenBank/DDBJ whole genome shotgun (WGS) entry which is preliminary data.</text>
</comment>
<dbReference type="InterPro" id="IPR000073">
    <property type="entry name" value="AB_hydrolase_1"/>
</dbReference>
<dbReference type="STRING" id="74557.A0A1V9ZW40"/>
<dbReference type="GO" id="GO:0008233">
    <property type="term" value="F:peptidase activity"/>
    <property type="evidence" value="ECO:0007669"/>
    <property type="project" value="UniProtKB-KW"/>
</dbReference>
<proteinExistence type="predicted"/>
<keyword evidence="3" id="KW-0645">Protease</keyword>
<gene>
    <name evidence="3" type="ORF">THRCLA_05412</name>
</gene>
<feature type="domain" description="AB hydrolase-1" evidence="2">
    <location>
        <begin position="54"/>
        <end position="193"/>
    </location>
</feature>
<keyword evidence="1" id="KW-0812">Transmembrane</keyword>
<dbReference type="InterPro" id="IPR029058">
    <property type="entry name" value="AB_hydrolase_fold"/>
</dbReference>
<evidence type="ECO:0000313" key="4">
    <source>
        <dbReference type="Proteomes" id="UP000243217"/>
    </source>
</evidence>
<organism evidence="3 4">
    <name type="scientific">Thraustotheca clavata</name>
    <dbReference type="NCBI Taxonomy" id="74557"/>
    <lineage>
        <taxon>Eukaryota</taxon>
        <taxon>Sar</taxon>
        <taxon>Stramenopiles</taxon>
        <taxon>Oomycota</taxon>
        <taxon>Saprolegniomycetes</taxon>
        <taxon>Saprolegniales</taxon>
        <taxon>Achlyaceae</taxon>
        <taxon>Thraustotheca</taxon>
    </lineage>
</organism>
<evidence type="ECO:0000256" key="1">
    <source>
        <dbReference type="SAM" id="Phobius"/>
    </source>
</evidence>
<dbReference type="Pfam" id="PF00561">
    <property type="entry name" value="Abhydrolase_1"/>
    <property type="match status" value="1"/>
</dbReference>
<name>A0A1V9ZW40_9STRA</name>
<protein>
    <submittedName>
        <fullName evidence="3">Serine protease family S33</fullName>
    </submittedName>
</protein>
<reference evidence="3 4" key="1">
    <citation type="journal article" date="2014" name="Genome Biol. Evol.">
        <title>The secreted proteins of Achlya hypogyna and Thraustotheca clavata identify the ancestral oomycete secretome and reveal gene acquisitions by horizontal gene transfer.</title>
        <authorList>
            <person name="Misner I."/>
            <person name="Blouin N."/>
            <person name="Leonard G."/>
            <person name="Richards T.A."/>
            <person name="Lane C.E."/>
        </authorList>
    </citation>
    <scope>NUCLEOTIDE SEQUENCE [LARGE SCALE GENOMIC DNA]</scope>
    <source>
        <strain evidence="3 4">ATCC 34112</strain>
    </source>
</reference>
<dbReference type="AlphaFoldDB" id="A0A1V9ZW40"/>
<keyword evidence="1" id="KW-1133">Transmembrane helix</keyword>
<dbReference type="Proteomes" id="UP000243217">
    <property type="component" value="Unassembled WGS sequence"/>
</dbReference>